<accession>A0A481YSM2</accession>
<organism evidence="1">
    <name type="scientific">Marseillevirus LCMAC101</name>
    <dbReference type="NCBI Taxonomy" id="2506602"/>
    <lineage>
        <taxon>Viruses</taxon>
        <taxon>Varidnaviria</taxon>
        <taxon>Bamfordvirae</taxon>
        <taxon>Nucleocytoviricota</taxon>
        <taxon>Megaviricetes</taxon>
        <taxon>Pimascovirales</taxon>
        <taxon>Pimascovirales incertae sedis</taxon>
        <taxon>Marseilleviridae</taxon>
    </lineage>
</organism>
<reference evidence="1" key="1">
    <citation type="journal article" date="2019" name="MBio">
        <title>Virus Genomes from Deep Sea Sediments Expand the Ocean Megavirome and Support Independent Origins of Viral Gigantism.</title>
        <authorList>
            <person name="Backstrom D."/>
            <person name="Yutin N."/>
            <person name="Jorgensen S.L."/>
            <person name="Dharamshi J."/>
            <person name="Homa F."/>
            <person name="Zaremba-Niedwiedzka K."/>
            <person name="Spang A."/>
            <person name="Wolf Y.I."/>
            <person name="Koonin E.V."/>
            <person name="Ettema T.J."/>
        </authorList>
    </citation>
    <scope>NUCLEOTIDE SEQUENCE</scope>
</reference>
<dbReference type="SUPFAM" id="SSF51126">
    <property type="entry name" value="Pectin lyase-like"/>
    <property type="match status" value="1"/>
</dbReference>
<dbReference type="InterPro" id="IPR006626">
    <property type="entry name" value="PbH1"/>
</dbReference>
<dbReference type="InterPro" id="IPR011050">
    <property type="entry name" value="Pectin_lyase_fold/virulence"/>
</dbReference>
<name>A0A481YSM2_9VIRU</name>
<proteinExistence type="predicted"/>
<sequence>MTIELYKLFIRRTMGTNFRVSNEQMNLTISRRGTIPLGLIEQTPVQRKGSLIFDSRTLKLYYSDGTQWVQIIASPGGNLICIQDTDNDTSVCTDTIPETNSDTIFFRTPIIPITSPFPTKAIFDSSGVFIVTAGTVDPTTIVPAAGKVAHFEGDIDVTGVVDPTGVQFEEQSLTPVDPTGTTTGVIYVRDDNPTNVPIFVDNGGTEHNLIGSTVSRGLVTVGTVVSADFPTIEEAYAAGNDNMRVITDVTETLAVDLSTGPKQLRIEINPGVTVDNTIGGAANWFPGGASLLTIIGGGAHLDLTTAGLSSRMILQGGQRFRAGGDGELQTYGMRYTGSGTNIFLSGASQIRNCRFDGATRFDFNLFTTSSMVVSECLFTVPVKLVNGGPAKSTIITNNVFDFNGDVTMTDVDDVVFTGNVLHSTVDLIISGASATSLVISDNTFEDGELTISATTFSSSTISNNVFRDFTISATTFSSSTISNNVVRVFDITGDMINCSVSNNTVVNEITFGGSLTQTSINNNECQQMLLTAAVPAIHIDSSINGNVITMIEITGNCQQVTINGNVYKTQGPLRILGSNGNDELSIVGNIFRSGSVTVTGDMFNCNVSNNTQILTLLFEGILTQLNINDNEYRRMDLTAADPAFHTDVSITGNISVGEGIFVTGTLFRSTVNGNVSGVGTGVLSVLGSGENVNVSVVGNMFGTITFSGDLTNSIVSNNIRLGTLLFEGILTNTSISDNVCRRIDLTAADPAFHTDVSITGNIADVVAGEGIVITGTLFKGTVNGNVSRRLSVLGSGENVNVSVVGNIVVGSVTFTGDMTKCNVSSNTITGSLLFSGVFEETSINNNYYNRLDLTAAVPAFHRDMSINGNISELTGGGGIIITGNCERVSINGNIAARNGGGILSILGSGENVDLSIVGNLFRNIITFTGDMTRCNVSNNTICAGSITFSGVLTDTSINNNECDSIPLTSVGIHETSTISGNITKDFGLAFTGSCLGMTISENTFERGISIGGTVVETTITGNTAVGLISDISITGILTDSTITGNNARDILLDTGGTGTSDRVAINGNSVTGGITIGSGAAGTASHMVINGNHAPGGTTTFASDGTNIVTSNRNGGFFGDFGVGGGGTDIVANNQAL</sequence>
<dbReference type="Gene3D" id="2.160.20.10">
    <property type="entry name" value="Single-stranded right-handed beta-helix, Pectin lyase-like"/>
    <property type="match status" value="1"/>
</dbReference>
<dbReference type="InterPro" id="IPR012334">
    <property type="entry name" value="Pectin_lyas_fold"/>
</dbReference>
<dbReference type="EMBL" id="MK500329">
    <property type="protein sequence ID" value="QBK86059.1"/>
    <property type="molecule type" value="Genomic_DNA"/>
</dbReference>
<protein>
    <submittedName>
        <fullName evidence="1">Uncharacterized protein</fullName>
    </submittedName>
</protein>
<evidence type="ECO:0000313" key="1">
    <source>
        <dbReference type="EMBL" id="QBK86059.1"/>
    </source>
</evidence>
<gene>
    <name evidence="1" type="ORF">LCMAC101_06540</name>
</gene>
<dbReference type="SMART" id="SM00710">
    <property type="entry name" value="PbH1"/>
    <property type="match status" value="10"/>
</dbReference>